<name>A0A6A4S2K1_SCOMX</name>
<proteinExistence type="predicted"/>
<evidence type="ECO:0000313" key="3">
    <source>
        <dbReference type="Proteomes" id="UP000438429"/>
    </source>
</evidence>
<reference evidence="2 3" key="1">
    <citation type="submission" date="2019-06" db="EMBL/GenBank/DDBJ databases">
        <title>Draft genomes of female and male turbot (Scophthalmus maximus).</title>
        <authorList>
            <person name="Xu H."/>
            <person name="Xu X.-W."/>
            <person name="Shao C."/>
            <person name="Chen S."/>
        </authorList>
    </citation>
    <scope>NUCLEOTIDE SEQUENCE [LARGE SCALE GENOMIC DNA]</scope>
    <source>
        <strain evidence="2">Ysfricsl-2016a</strain>
        <tissue evidence="2">Blood</tissue>
    </source>
</reference>
<gene>
    <name evidence="2" type="ORF">F2P81_019660</name>
</gene>
<dbReference type="EMBL" id="VEVO01000017">
    <property type="protein sequence ID" value="KAF0028573.1"/>
    <property type="molecule type" value="Genomic_DNA"/>
</dbReference>
<evidence type="ECO:0000313" key="2">
    <source>
        <dbReference type="EMBL" id="KAF0028573.1"/>
    </source>
</evidence>
<dbReference type="AlphaFoldDB" id="A0A6A4S2K1"/>
<dbReference type="Proteomes" id="UP000438429">
    <property type="component" value="Unassembled WGS sequence"/>
</dbReference>
<feature type="region of interest" description="Disordered" evidence="1">
    <location>
        <begin position="57"/>
        <end position="117"/>
    </location>
</feature>
<comment type="caution">
    <text evidence="2">The sequence shown here is derived from an EMBL/GenBank/DDBJ whole genome shotgun (WGS) entry which is preliminary data.</text>
</comment>
<accession>A0A6A4S2K1</accession>
<feature type="compositionally biased region" description="Pro residues" evidence="1">
    <location>
        <begin position="68"/>
        <end position="84"/>
    </location>
</feature>
<sequence>MIMRRNKRGGRRVCAARGRITRLPAFSWPNLPSTTAGASRRRNLRNKSSMFFRAFPTTARSVSSGVAPRPPPANADGPRPPPAPVRSGTRGVEDRVPRTSRASRWEPPATPELTLAA</sequence>
<evidence type="ECO:0000256" key="1">
    <source>
        <dbReference type="SAM" id="MobiDB-lite"/>
    </source>
</evidence>
<protein>
    <submittedName>
        <fullName evidence="2">Uncharacterized protein</fullName>
    </submittedName>
</protein>
<organism evidence="2 3">
    <name type="scientific">Scophthalmus maximus</name>
    <name type="common">Turbot</name>
    <name type="synonym">Psetta maxima</name>
    <dbReference type="NCBI Taxonomy" id="52904"/>
    <lineage>
        <taxon>Eukaryota</taxon>
        <taxon>Metazoa</taxon>
        <taxon>Chordata</taxon>
        <taxon>Craniata</taxon>
        <taxon>Vertebrata</taxon>
        <taxon>Euteleostomi</taxon>
        <taxon>Actinopterygii</taxon>
        <taxon>Neopterygii</taxon>
        <taxon>Teleostei</taxon>
        <taxon>Neoteleostei</taxon>
        <taxon>Acanthomorphata</taxon>
        <taxon>Carangaria</taxon>
        <taxon>Pleuronectiformes</taxon>
        <taxon>Pleuronectoidei</taxon>
        <taxon>Scophthalmidae</taxon>
        <taxon>Scophthalmus</taxon>
    </lineage>
</organism>